<keyword evidence="1" id="KW-0812">Transmembrane</keyword>
<reference evidence="2" key="1">
    <citation type="journal article" date="2017" name="AIMS Genet">
        <title>Our love-hate relationship with DNA barcodes, the Y2K problem, and the search for next generation barcodes.</title>
        <authorList>
            <person name="Marcus J.M."/>
        </authorList>
    </citation>
    <scope>NUCLEOTIDE SEQUENCE</scope>
</reference>
<dbReference type="RefSeq" id="YP_009459905.1">
    <property type="nucleotide sequence ID" value="NC_036952.1"/>
</dbReference>
<geneLocation type="mitochondrion" evidence="2"/>
<keyword evidence="1" id="KW-0472">Membrane</keyword>
<protein>
    <submittedName>
        <fullName evidence="2">NADH dehydrogenase subunit 6</fullName>
    </submittedName>
</protein>
<keyword evidence="1" id="KW-1133">Transmembrane helix</keyword>
<dbReference type="GeneID" id="35987268"/>
<name>A0A3G1ND14_9NEOP</name>
<organism evidence="2">
    <name type="scientific">Cheumatopsyche speciosa</name>
    <dbReference type="NCBI Taxonomy" id="763295"/>
    <lineage>
        <taxon>Eukaryota</taxon>
        <taxon>Metazoa</taxon>
        <taxon>Ecdysozoa</taxon>
        <taxon>Arthropoda</taxon>
        <taxon>Hexapoda</taxon>
        <taxon>Insecta</taxon>
        <taxon>Pterygota</taxon>
        <taxon>Neoptera</taxon>
        <taxon>Endopterygota</taxon>
        <taxon>Trichoptera</taxon>
        <taxon>Annulipalpia</taxon>
        <taxon>Hydropsychoidea</taxon>
        <taxon>Hydropsychidae</taxon>
        <taxon>Hydropsychinae</taxon>
        <taxon>Cheumatopsyche</taxon>
    </lineage>
</organism>
<feature type="transmembrane region" description="Helical" evidence="1">
    <location>
        <begin position="46"/>
        <end position="67"/>
    </location>
</feature>
<evidence type="ECO:0000313" key="2">
    <source>
        <dbReference type="EMBL" id="AUT18170.1"/>
    </source>
</evidence>
<evidence type="ECO:0000256" key="1">
    <source>
        <dbReference type="SAM" id="Phobius"/>
    </source>
</evidence>
<feature type="transmembrane region" description="Helical" evidence="1">
    <location>
        <begin position="12"/>
        <end position="40"/>
    </location>
</feature>
<dbReference type="CTD" id="4541"/>
<proteinExistence type="predicted"/>
<dbReference type="AlphaFoldDB" id="A0A3G1ND14"/>
<gene>
    <name evidence="2" type="primary">ND6</name>
</gene>
<dbReference type="EMBL" id="MG669123">
    <property type="protein sequence ID" value="AUT18170.1"/>
    <property type="molecule type" value="Genomic_DNA"/>
</dbReference>
<feature type="transmembrane region" description="Helical" evidence="1">
    <location>
        <begin position="79"/>
        <end position="96"/>
    </location>
</feature>
<accession>A0A3G1ND14</accession>
<sequence length="168" mass="20140">MKFILMNLTFLISLILMIIKTPLNMGMLILFQTLIFSMILNINSNIYWMSYILYLIMLGGILILFIYMCSITSNEIFKFNINFMILSFILYIYLFMMSYYKNFFWLNFMISKLNLNFFINKEIIMNVSKIYNNFTMMITIILIIYLLISLLMVAMFTNMMYGPLRAIK</sequence>
<keyword evidence="2" id="KW-0496">Mitochondrion</keyword>
<feature type="transmembrane region" description="Helical" evidence="1">
    <location>
        <begin position="131"/>
        <end position="156"/>
    </location>
</feature>